<dbReference type="PANTHER" id="PTHR30055">
    <property type="entry name" value="HTH-TYPE TRANSCRIPTIONAL REGULATOR RUTR"/>
    <property type="match status" value="1"/>
</dbReference>
<keyword evidence="3" id="KW-0804">Transcription</keyword>
<accession>A0A059F7Y2</accession>
<dbReference type="InterPro" id="IPR001647">
    <property type="entry name" value="HTH_TetR"/>
</dbReference>
<comment type="caution">
    <text evidence="6">The sequence shown here is derived from an EMBL/GenBank/DDBJ whole genome shotgun (WGS) entry which is preliminary data.</text>
</comment>
<dbReference type="InterPro" id="IPR009057">
    <property type="entry name" value="Homeodomain-like_sf"/>
</dbReference>
<dbReference type="Gene3D" id="1.10.357.10">
    <property type="entry name" value="Tetracycline Repressor, domain 2"/>
    <property type="match status" value="1"/>
</dbReference>
<evidence type="ECO:0000256" key="4">
    <source>
        <dbReference type="PROSITE-ProRule" id="PRU00335"/>
    </source>
</evidence>
<dbReference type="PANTHER" id="PTHR30055:SF220">
    <property type="entry name" value="TETR-FAMILY REGULATORY PROTEIN"/>
    <property type="match status" value="1"/>
</dbReference>
<gene>
    <name evidence="6" type="ORF">HJA_15175</name>
</gene>
<evidence type="ECO:0000256" key="2">
    <source>
        <dbReference type="ARBA" id="ARBA00023125"/>
    </source>
</evidence>
<dbReference type="SUPFAM" id="SSF48498">
    <property type="entry name" value="Tetracyclin repressor-like, C-terminal domain"/>
    <property type="match status" value="1"/>
</dbReference>
<name>A0A059F7Y2_9PROT</name>
<dbReference type="AlphaFoldDB" id="A0A059F7Y2"/>
<feature type="domain" description="HTH tetR-type" evidence="5">
    <location>
        <begin position="20"/>
        <end position="80"/>
    </location>
</feature>
<reference evidence="6 7" key="1">
    <citation type="journal article" date="2014" name="Antonie Van Leeuwenhoek">
        <title>Hyphomonas beringensis sp. nov. and Hyphomonas chukchiensis sp. nov., isolated from surface seawater of the Bering Sea and Chukchi Sea.</title>
        <authorList>
            <person name="Li C."/>
            <person name="Lai Q."/>
            <person name="Li G."/>
            <person name="Dong C."/>
            <person name="Wang J."/>
            <person name="Liao Y."/>
            <person name="Shao Z."/>
        </authorList>
    </citation>
    <scope>NUCLEOTIDE SEQUENCE [LARGE SCALE GENOMIC DNA]</scope>
    <source>
        <strain evidence="6 7">VP2</strain>
    </source>
</reference>
<dbReference type="GO" id="GO:0003700">
    <property type="term" value="F:DNA-binding transcription factor activity"/>
    <property type="evidence" value="ECO:0007669"/>
    <property type="project" value="TreeGrafter"/>
</dbReference>
<evidence type="ECO:0000259" key="5">
    <source>
        <dbReference type="PROSITE" id="PS50977"/>
    </source>
</evidence>
<dbReference type="STRING" id="1280952.HJA_15175"/>
<keyword evidence="2 4" id="KW-0238">DNA-binding</keyword>
<keyword evidence="7" id="KW-1185">Reference proteome</keyword>
<dbReference type="Pfam" id="PF13305">
    <property type="entry name" value="TetR_C_33"/>
    <property type="match status" value="1"/>
</dbReference>
<evidence type="ECO:0000313" key="7">
    <source>
        <dbReference type="Proteomes" id="UP000024816"/>
    </source>
</evidence>
<dbReference type="RefSeq" id="WP_051597762.1">
    <property type="nucleotide sequence ID" value="NZ_ARYJ01000012.1"/>
</dbReference>
<dbReference type="PROSITE" id="PS50977">
    <property type="entry name" value="HTH_TETR_2"/>
    <property type="match status" value="1"/>
</dbReference>
<dbReference type="EMBL" id="ARYJ01000012">
    <property type="protein sequence ID" value="KCZ86704.1"/>
    <property type="molecule type" value="Genomic_DNA"/>
</dbReference>
<evidence type="ECO:0000256" key="1">
    <source>
        <dbReference type="ARBA" id="ARBA00023015"/>
    </source>
</evidence>
<feature type="DNA-binding region" description="H-T-H motif" evidence="4">
    <location>
        <begin position="43"/>
        <end position="62"/>
    </location>
</feature>
<dbReference type="InterPro" id="IPR050109">
    <property type="entry name" value="HTH-type_TetR-like_transc_reg"/>
</dbReference>
<dbReference type="Pfam" id="PF00440">
    <property type="entry name" value="TetR_N"/>
    <property type="match status" value="1"/>
</dbReference>
<evidence type="ECO:0000313" key="6">
    <source>
        <dbReference type="EMBL" id="KCZ86704.1"/>
    </source>
</evidence>
<dbReference type="Proteomes" id="UP000024816">
    <property type="component" value="Unassembled WGS sequence"/>
</dbReference>
<dbReference type="InterPro" id="IPR036271">
    <property type="entry name" value="Tet_transcr_reg_TetR-rel_C_sf"/>
</dbReference>
<dbReference type="SUPFAM" id="SSF46689">
    <property type="entry name" value="Homeodomain-like"/>
    <property type="match status" value="1"/>
</dbReference>
<dbReference type="OrthoDB" id="7056813at2"/>
<proteinExistence type="predicted"/>
<dbReference type="GO" id="GO:0000976">
    <property type="term" value="F:transcription cis-regulatory region binding"/>
    <property type="evidence" value="ECO:0007669"/>
    <property type="project" value="TreeGrafter"/>
</dbReference>
<protein>
    <submittedName>
        <fullName evidence="6">TetR family transcriptional regulator</fullName>
    </submittedName>
</protein>
<dbReference type="PATRIC" id="fig|1280952.3.peg.3037"/>
<keyword evidence="1" id="KW-0805">Transcription regulation</keyword>
<evidence type="ECO:0000256" key="3">
    <source>
        <dbReference type="ARBA" id="ARBA00023163"/>
    </source>
</evidence>
<dbReference type="eggNOG" id="COG1309">
    <property type="taxonomic scope" value="Bacteria"/>
</dbReference>
<organism evidence="6 7">
    <name type="scientific">Hyphomonas jannaschiana VP2</name>
    <dbReference type="NCBI Taxonomy" id="1280952"/>
    <lineage>
        <taxon>Bacteria</taxon>
        <taxon>Pseudomonadati</taxon>
        <taxon>Pseudomonadota</taxon>
        <taxon>Alphaproteobacteria</taxon>
        <taxon>Hyphomonadales</taxon>
        <taxon>Hyphomonadaceae</taxon>
        <taxon>Hyphomonas</taxon>
    </lineage>
</organism>
<sequence>MTSDDNTVNIKPRDGRYHHGDLRSALIEEGLAQLDVKPPDAVSLREIARNVGVSATAVYRHFPDKAALLNALCGVGGERLAEAFREAMSGADDQRGAFKAMGRAYVKFALRNPSVFRLMMTQSRPKGDREKDPCATDEPFGMLSDTLNALMPPDASKTARKIKRLQAWSMVHGLAMLMLDGQVPPDEALVDQVIVASFL</sequence>
<dbReference type="InterPro" id="IPR025996">
    <property type="entry name" value="MT1864/Rv1816-like_C"/>
</dbReference>